<feature type="domain" description="Acyl-CoA dehydrogenase/oxidase N-terminal" evidence="7">
    <location>
        <begin position="9"/>
        <end position="95"/>
    </location>
</feature>
<reference evidence="8 9" key="1">
    <citation type="journal article" date="2019" name="Int. J. Syst. Evol. Microbiol.">
        <title>The Global Catalogue of Microorganisms (GCM) 10K type strain sequencing project: providing services to taxonomists for standard genome sequencing and annotation.</title>
        <authorList>
            <consortium name="The Broad Institute Genomics Platform"/>
            <consortium name="The Broad Institute Genome Sequencing Center for Infectious Disease"/>
            <person name="Wu L."/>
            <person name="Ma J."/>
        </authorList>
    </citation>
    <scope>NUCLEOTIDE SEQUENCE [LARGE SCALE GENOMIC DNA]</scope>
    <source>
        <strain evidence="8 9">JCM 8201</strain>
    </source>
</reference>
<keyword evidence="3" id="KW-0285">Flavoprotein</keyword>
<dbReference type="Gene3D" id="1.10.540.10">
    <property type="entry name" value="Acyl-CoA dehydrogenase/oxidase, N-terminal domain"/>
    <property type="match status" value="1"/>
</dbReference>
<dbReference type="InterPro" id="IPR037069">
    <property type="entry name" value="AcylCoA_DH/ox_N_sf"/>
</dbReference>
<dbReference type="InterPro" id="IPR009100">
    <property type="entry name" value="AcylCoA_DH/oxidase_NM_dom_sf"/>
</dbReference>
<accession>A0ABN3UC68</accession>
<keyword evidence="9" id="KW-1185">Reference proteome</keyword>
<dbReference type="Pfam" id="PF02771">
    <property type="entry name" value="Acyl-CoA_dh_N"/>
    <property type="match status" value="1"/>
</dbReference>
<evidence type="ECO:0000259" key="7">
    <source>
        <dbReference type="Pfam" id="PF02771"/>
    </source>
</evidence>
<gene>
    <name evidence="8" type="ORF">GCM10010439_42300</name>
</gene>
<evidence type="ECO:0000313" key="9">
    <source>
        <dbReference type="Proteomes" id="UP001501842"/>
    </source>
</evidence>
<evidence type="ECO:0000259" key="6">
    <source>
        <dbReference type="Pfam" id="PF00441"/>
    </source>
</evidence>
<organism evidence="8 9">
    <name type="scientific">Actinocorallia aurantiaca</name>
    <dbReference type="NCBI Taxonomy" id="46204"/>
    <lineage>
        <taxon>Bacteria</taxon>
        <taxon>Bacillati</taxon>
        <taxon>Actinomycetota</taxon>
        <taxon>Actinomycetes</taxon>
        <taxon>Streptosporangiales</taxon>
        <taxon>Thermomonosporaceae</taxon>
        <taxon>Actinocorallia</taxon>
    </lineage>
</organism>
<dbReference type="Gene3D" id="1.20.140.10">
    <property type="entry name" value="Butyryl-CoA Dehydrogenase, subunit A, domain 3"/>
    <property type="match status" value="1"/>
</dbReference>
<protein>
    <submittedName>
        <fullName evidence="8">Acyl-CoA dehydrogenase family protein</fullName>
    </submittedName>
</protein>
<feature type="domain" description="Acyl-CoA dehydrogenase/oxidase C-terminal" evidence="6">
    <location>
        <begin position="196"/>
        <end position="336"/>
    </location>
</feature>
<dbReference type="SUPFAM" id="SSF56645">
    <property type="entry name" value="Acyl-CoA dehydrogenase NM domain-like"/>
    <property type="match status" value="1"/>
</dbReference>
<dbReference type="RefSeq" id="WP_344452300.1">
    <property type="nucleotide sequence ID" value="NZ_BAAATZ010000017.1"/>
</dbReference>
<evidence type="ECO:0000313" key="8">
    <source>
        <dbReference type="EMBL" id="GAA2730107.1"/>
    </source>
</evidence>
<evidence type="ECO:0000256" key="5">
    <source>
        <dbReference type="ARBA" id="ARBA00023002"/>
    </source>
</evidence>
<evidence type="ECO:0000256" key="2">
    <source>
        <dbReference type="ARBA" id="ARBA00009347"/>
    </source>
</evidence>
<evidence type="ECO:0000256" key="3">
    <source>
        <dbReference type="ARBA" id="ARBA00022630"/>
    </source>
</evidence>
<keyword evidence="5" id="KW-0560">Oxidoreductase</keyword>
<dbReference type="Pfam" id="PF00441">
    <property type="entry name" value="Acyl-CoA_dh_1"/>
    <property type="match status" value="1"/>
</dbReference>
<dbReference type="InterPro" id="IPR009075">
    <property type="entry name" value="AcylCo_DH/oxidase_C"/>
</dbReference>
<name>A0ABN3UC68_9ACTN</name>
<keyword evidence="4" id="KW-0274">FAD</keyword>
<dbReference type="PANTHER" id="PTHR43884:SF20">
    <property type="entry name" value="ACYL-COA DEHYDROGENASE FADE28"/>
    <property type="match status" value="1"/>
</dbReference>
<evidence type="ECO:0000256" key="1">
    <source>
        <dbReference type="ARBA" id="ARBA00001974"/>
    </source>
</evidence>
<comment type="caution">
    <text evidence="8">The sequence shown here is derived from an EMBL/GenBank/DDBJ whole genome shotgun (WGS) entry which is preliminary data.</text>
</comment>
<comment type="cofactor">
    <cofactor evidence="1">
        <name>FAD</name>
        <dbReference type="ChEBI" id="CHEBI:57692"/>
    </cofactor>
</comment>
<evidence type="ECO:0000256" key="4">
    <source>
        <dbReference type="ARBA" id="ARBA00022827"/>
    </source>
</evidence>
<dbReference type="PANTHER" id="PTHR43884">
    <property type="entry name" value="ACYL-COA DEHYDROGENASE"/>
    <property type="match status" value="1"/>
</dbReference>
<dbReference type="InterPro" id="IPR013786">
    <property type="entry name" value="AcylCoA_DH/ox_N"/>
</dbReference>
<dbReference type="InterPro" id="IPR036250">
    <property type="entry name" value="AcylCo_DH-like_C"/>
</dbReference>
<proteinExistence type="inferred from homology"/>
<dbReference type="SUPFAM" id="SSF47203">
    <property type="entry name" value="Acyl-CoA dehydrogenase C-terminal domain-like"/>
    <property type="match status" value="1"/>
</dbReference>
<comment type="similarity">
    <text evidence="2">Belongs to the acyl-CoA dehydrogenase family.</text>
</comment>
<dbReference type="EMBL" id="BAAATZ010000017">
    <property type="protein sequence ID" value="GAA2730107.1"/>
    <property type="molecule type" value="Genomic_DNA"/>
</dbReference>
<sequence>MSDLLYGEVEEELRAGVREVLKDRADWQHVLAWSERGESHDAGLWTVLGKELGVTGLPVPEELGGAGAGWRETAVVAEELGRAVAPVPFLGSAVLGVAALLASDDRDLLAAVAGGETVATLAVPYGAPERPVRDGKVRGVADALAADVLLLPQEDGLHAYDASDVVRTPVTTLDQTRPLADLDFGGARGRRIGGPEAVGRALTVGGAILASEQLGVAEQCLESTLAYVKTRYQFARPIGSYQAVKHRLADLWVAVAQARAAARYAADCVANDDPDAPIAVAVAQSHCSEVVVRAAEDCVQFHGGIGFTWEHPAHLYLKRAKSLSLAFGGAHRHRAALGELVGLTL</sequence>
<dbReference type="Proteomes" id="UP001501842">
    <property type="component" value="Unassembled WGS sequence"/>
</dbReference>